<dbReference type="CDD" id="cd00305">
    <property type="entry name" value="Cu-Zn_Superoxide_Dismutase"/>
    <property type="match status" value="1"/>
</dbReference>
<name>A0ABV0K1Z3_9CYAN</name>
<evidence type="ECO:0000256" key="3">
    <source>
        <dbReference type="RuleBase" id="RU000393"/>
    </source>
</evidence>
<dbReference type="SUPFAM" id="SSF49329">
    <property type="entry name" value="Cu,Zn superoxide dismutase-like"/>
    <property type="match status" value="1"/>
</dbReference>
<keyword evidence="3" id="KW-0560">Oxidoreductase</keyword>
<proteinExistence type="inferred from homology"/>
<feature type="chain" id="PRO_5046435412" description="Superoxide dismutase [Cu-Zn]" evidence="4">
    <location>
        <begin position="34"/>
        <end position="183"/>
    </location>
</feature>
<organism evidence="6 7">
    <name type="scientific">Leptolyngbya subtilissima DQ-A4</name>
    <dbReference type="NCBI Taxonomy" id="2933933"/>
    <lineage>
        <taxon>Bacteria</taxon>
        <taxon>Bacillati</taxon>
        <taxon>Cyanobacteriota</taxon>
        <taxon>Cyanophyceae</taxon>
        <taxon>Leptolyngbyales</taxon>
        <taxon>Leptolyngbyaceae</taxon>
        <taxon>Leptolyngbya group</taxon>
        <taxon>Leptolyngbya</taxon>
    </lineage>
</organism>
<keyword evidence="7" id="KW-1185">Reference proteome</keyword>
<keyword evidence="4" id="KW-0732">Signal</keyword>
<evidence type="ECO:0000256" key="4">
    <source>
        <dbReference type="SAM" id="SignalP"/>
    </source>
</evidence>
<keyword evidence="3" id="KW-0862">Zinc</keyword>
<dbReference type="EMBL" id="JAMPKX010000002">
    <property type="protein sequence ID" value="MEP0946490.1"/>
    <property type="molecule type" value="Genomic_DNA"/>
</dbReference>
<evidence type="ECO:0000259" key="5">
    <source>
        <dbReference type="Pfam" id="PF00080"/>
    </source>
</evidence>
<dbReference type="RefSeq" id="WP_199325612.1">
    <property type="nucleotide sequence ID" value="NZ_JAMPKX010000002.1"/>
</dbReference>
<comment type="cofactor">
    <cofactor evidence="3">
        <name>Zn(2+)</name>
        <dbReference type="ChEBI" id="CHEBI:29105"/>
    </cofactor>
    <text evidence="3">Binds 1 zinc ion per subunit.</text>
</comment>
<dbReference type="Gene3D" id="2.60.40.200">
    <property type="entry name" value="Superoxide dismutase, copper/zinc binding domain"/>
    <property type="match status" value="1"/>
</dbReference>
<dbReference type="EC" id="1.15.1.1" evidence="3"/>
<dbReference type="InterPro" id="IPR001424">
    <property type="entry name" value="SOD_Cu_Zn_dom"/>
</dbReference>
<comment type="cofactor">
    <cofactor evidence="3">
        <name>Cu cation</name>
        <dbReference type="ChEBI" id="CHEBI:23378"/>
    </cofactor>
    <text evidence="3">Binds 1 copper ion per subunit.</text>
</comment>
<feature type="domain" description="Superoxide dismutase copper/zinc binding" evidence="5">
    <location>
        <begin position="51"/>
        <end position="182"/>
    </location>
</feature>
<dbReference type="Pfam" id="PF00080">
    <property type="entry name" value="Sod_Cu"/>
    <property type="match status" value="1"/>
</dbReference>
<feature type="signal peptide" evidence="4">
    <location>
        <begin position="1"/>
        <end position="33"/>
    </location>
</feature>
<evidence type="ECO:0000313" key="7">
    <source>
        <dbReference type="Proteomes" id="UP001482513"/>
    </source>
</evidence>
<keyword evidence="3" id="KW-0479">Metal-binding</keyword>
<dbReference type="PROSITE" id="PS00332">
    <property type="entry name" value="SOD_CU_ZN_2"/>
    <property type="match status" value="1"/>
</dbReference>
<comment type="catalytic activity">
    <reaction evidence="3">
        <text>2 superoxide + 2 H(+) = H2O2 + O2</text>
        <dbReference type="Rhea" id="RHEA:20696"/>
        <dbReference type="ChEBI" id="CHEBI:15378"/>
        <dbReference type="ChEBI" id="CHEBI:15379"/>
        <dbReference type="ChEBI" id="CHEBI:16240"/>
        <dbReference type="ChEBI" id="CHEBI:18421"/>
        <dbReference type="EC" id="1.15.1.1"/>
    </reaction>
</comment>
<dbReference type="Proteomes" id="UP001482513">
    <property type="component" value="Unassembled WGS sequence"/>
</dbReference>
<comment type="similarity">
    <text evidence="1 3">Belongs to the Cu-Zn superoxide dismutase family.</text>
</comment>
<gene>
    <name evidence="6" type="ORF">NC992_06375</name>
</gene>
<accession>A0ABV0K1Z3</accession>
<comment type="function">
    <text evidence="2">Destroys radicals which are normally produced within the cells and which are toxic to biological systems. May play a role in favoring mycobacterial survival in phagocytes.</text>
</comment>
<evidence type="ECO:0000256" key="2">
    <source>
        <dbReference type="ARBA" id="ARBA00024900"/>
    </source>
</evidence>
<comment type="caution">
    <text evidence="6">The sequence shown here is derived from an EMBL/GenBank/DDBJ whole genome shotgun (WGS) entry which is preliminary data.</text>
</comment>
<evidence type="ECO:0000313" key="6">
    <source>
        <dbReference type="EMBL" id="MEP0946490.1"/>
    </source>
</evidence>
<dbReference type="InterPro" id="IPR036423">
    <property type="entry name" value="SOD-like_Cu/Zn_dom_sf"/>
</dbReference>
<keyword evidence="3" id="KW-0186">Copper</keyword>
<reference evidence="6 7" key="1">
    <citation type="submission" date="2022-04" db="EMBL/GenBank/DDBJ databases">
        <title>Positive selection, recombination, and allopatry shape intraspecific diversity of widespread and dominant cyanobacteria.</title>
        <authorList>
            <person name="Wei J."/>
            <person name="Shu W."/>
            <person name="Hu C."/>
        </authorList>
    </citation>
    <scope>NUCLEOTIDE SEQUENCE [LARGE SCALE GENOMIC DNA]</scope>
    <source>
        <strain evidence="6 7">DQ-A4</strain>
    </source>
</reference>
<dbReference type="InterPro" id="IPR018152">
    <property type="entry name" value="SOD_Cu/Zn_BS"/>
</dbReference>
<sequence length="183" mass="19260">MDKPMLALLNRFKLICVTLCLGALTLLARPAFADALVTQADLIDNSGNTIGTVQVEQGHKGVLVNLKAKDLPPGYHGMHFHSVGDCSDLTAFKSAGGHVNPFNQPHGFRNLDGPHEGNLPNLVVAADGTVEVELYSDIVALDSGAAKLLDDDGTALIIHTDKDDHYSQPIGGSGGRIACAVIK</sequence>
<protein>
    <recommendedName>
        <fullName evidence="3">Superoxide dismutase [Cu-Zn]</fullName>
        <ecNumber evidence="3">1.15.1.1</ecNumber>
    </recommendedName>
</protein>
<dbReference type="InterPro" id="IPR024134">
    <property type="entry name" value="SOD_Cu/Zn_/chaperone"/>
</dbReference>
<dbReference type="PANTHER" id="PTHR10003">
    <property type="entry name" value="SUPEROXIDE DISMUTASE CU-ZN -RELATED"/>
    <property type="match status" value="1"/>
</dbReference>
<evidence type="ECO:0000256" key="1">
    <source>
        <dbReference type="ARBA" id="ARBA00010457"/>
    </source>
</evidence>